<proteinExistence type="predicted"/>
<dbReference type="OrthoDB" id="3070804at2759"/>
<dbReference type="AlphaFoldDB" id="A0A9W8JC01"/>
<gene>
    <name evidence="1" type="ORF">H1R20_g6739</name>
</gene>
<evidence type="ECO:0000313" key="2">
    <source>
        <dbReference type="Proteomes" id="UP001140091"/>
    </source>
</evidence>
<evidence type="ECO:0000313" key="1">
    <source>
        <dbReference type="EMBL" id="KAJ2930313.1"/>
    </source>
</evidence>
<accession>A0A9W8JC01</accession>
<feature type="non-terminal residue" evidence="1">
    <location>
        <position position="1"/>
    </location>
</feature>
<reference evidence="1" key="1">
    <citation type="submission" date="2022-06" db="EMBL/GenBank/DDBJ databases">
        <title>Genome Sequence of Candolleomyces eurysporus.</title>
        <authorList>
            <person name="Buettner E."/>
        </authorList>
    </citation>
    <scope>NUCLEOTIDE SEQUENCE</scope>
    <source>
        <strain evidence="1">VTCC 930004</strain>
    </source>
</reference>
<comment type="caution">
    <text evidence="1">The sequence shown here is derived from an EMBL/GenBank/DDBJ whole genome shotgun (WGS) entry which is preliminary data.</text>
</comment>
<organism evidence="1 2">
    <name type="scientific">Candolleomyces eurysporus</name>
    <dbReference type="NCBI Taxonomy" id="2828524"/>
    <lineage>
        <taxon>Eukaryota</taxon>
        <taxon>Fungi</taxon>
        <taxon>Dikarya</taxon>
        <taxon>Basidiomycota</taxon>
        <taxon>Agaricomycotina</taxon>
        <taxon>Agaricomycetes</taxon>
        <taxon>Agaricomycetidae</taxon>
        <taxon>Agaricales</taxon>
        <taxon>Agaricineae</taxon>
        <taxon>Psathyrellaceae</taxon>
        <taxon>Candolleomyces</taxon>
    </lineage>
</organism>
<sequence length="173" mass="19346">MYCNKTPSKCQFYVNLSNVYRNGQLTSSYPKVPLFSSGRSPSTASMEVEFYVKHAGNKGPYFEGYLGEHFSDYEGCMQLRGASLTFASQPTFINRVAAQLYVPYPRPEAICARQLELQARTAQELSVCHPRRQGGADTVIIRRQNGPLHTLLHGGIDTAYFLRNLERGVGVSQ</sequence>
<dbReference type="EMBL" id="JANBPK010000845">
    <property type="protein sequence ID" value="KAJ2930313.1"/>
    <property type="molecule type" value="Genomic_DNA"/>
</dbReference>
<protein>
    <submittedName>
        <fullName evidence="1">Uncharacterized protein</fullName>
    </submittedName>
</protein>
<dbReference type="Proteomes" id="UP001140091">
    <property type="component" value="Unassembled WGS sequence"/>
</dbReference>
<name>A0A9W8JC01_9AGAR</name>
<keyword evidence="2" id="KW-1185">Reference proteome</keyword>